<dbReference type="AlphaFoldDB" id="A0A9X1WJU6"/>
<dbReference type="EMBL" id="JALIRP010000001">
    <property type="protein sequence ID" value="MCJ8010209.1"/>
    <property type="molecule type" value="Genomic_DNA"/>
</dbReference>
<proteinExistence type="predicted"/>
<dbReference type="RefSeq" id="WP_244717571.1">
    <property type="nucleotide sequence ID" value="NZ_JALIRP010000001.1"/>
</dbReference>
<name>A0A9X1WJU6_9BACL</name>
<sequence length="64" mass="7105">MNCLTSNTNRRLVGNPIVAYRYREEGSTTFSVKYGSYGNGGWNLQTVFNAAETKAAIDQRGAKR</sequence>
<reference evidence="1" key="1">
    <citation type="submission" date="2022-04" db="EMBL/GenBank/DDBJ databases">
        <title>Paenibacillus mangrovi sp. nov., a novel endophytic bacterium isolated from bark of Kandelia candel.</title>
        <authorList>
            <person name="Tuo L."/>
        </authorList>
    </citation>
    <scope>NUCLEOTIDE SEQUENCE</scope>
    <source>
        <strain evidence="1">KQZ6P-2</strain>
    </source>
</reference>
<gene>
    <name evidence="1" type="ORF">MUG84_00450</name>
</gene>
<organism evidence="1 2">
    <name type="scientific">Paenibacillus mangrovi</name>
    <dbReference type="NCBI Taxonomy" id="2931978"/>
    <lineage>
        <taxon>Bacteria</taxon>
        <taxon>Bacillati</taxon>
        <taxon>Bacillota</taxon>
        <taxon>Bacilli</taxon>
        <taxon>Bacillales</taxon>
        <taxon>Paenibacillaceae</taxon>
        <taxon>Paenibacillus</taxon>
    </lineage>
</organism>
<keyword evidence="2" id="KW-1185">Reference proteome</keyword>
<protein>
    <submittedName>
        <fullName evidence="1">Uncharacterized protein</fullName>
    </submittedName>
</protein>
<accession>A0A9X1WJU6</accession>
<comment type="caution">
    <text evidence="1">The sequence shown here is derived from an EMBL/GenBank/DDBJ whole genome shotgun (WGS) entry which is preliminary data.</text>
</comment>
<dbReference type="Proteomes" id="UP001139347">
    <property type="component" value="Unassembled WGS sequence"/>
</dbReference>
<evidence type="ECO:0000313" key="2">
    <source>
        <dbReference type="Proteomes" id="UP001139347"/>
    </source>
</evidence>
<evidence type="ECO:0000313" key="1">
    <source>
        <dbReference type="EMBL" id="MCJ8010209.1"/>
    </source>
</evidence>